<keyword evidence="2" id="KW-0805">Transcription regulation</keyword>
<dbReference type="NCBIfam" id="NF033641">
    <property type="entry name" value="antiterm_LoaP"/>
    <property type="match status" value="1"/>
</dbReference>
<evidence type="ECO:0000259" key="4">
    <source>
        <dbReference type="Pfam" id="PF00467"/>
    </source>
</evidence>
<dbReference type="PANTHER" id="PTHR30265">
    <property type="entry name" value="RHO-INTERACTING TRANSCRIPTION TERMINATION FACTOR NUSG"/>
    <property type="match status" value="1"/>
</dbReference>
<dbReference type="SUPFAM" id="SSF82679">
    <property type="entry name" value="N-utilization substance G protein NusG, N-terminal domain"/>
    <property type="match status" value="1"/>
</dbReference>
<dbReference type="PANTHER" id="PTHR30265:SF4">
    <property type="entry name" value="KOW MOTIF FAMILY PROTEIN, EXPRESSED"/>
    <property type="match status" value="1"/>
</dbReference>
<dbReference type="AlphaFoldDB" id="A0A1I3N8N5"/>
<sequence length="173" mass="19679">MQYFIIQVASGKEQSFIDNVRKFAPQLADKHNFIYLTRELTIRRQGKLLTQVQPMFPSYIILQTVNGVDSFTLAALKKVPDFYHFLNSNTDIVPLGEHDLQIIQHFLGLGPRIGPSLVRFDDNDRIVVIEGPLKGFEGSIIKVDKRKQRAKICVDFGGTAHTMDLSFEDISKQ</sequence>
<dbReference type="GO" id="GO:0006412">
    <property type="term" value="P:translation"/>
    <property type="evidence" value="ECO:0007669"/>
    <property type="project" value="InterPro"/>
</dbReference>
<dbReference type="InterPro" id="IPR047663">
    <property type="entry name" value="Transcription_antiterm_LoaP"/>
</dbReference>
<evidence type="ECO:0000259" key="5">
    <source>
        <dbReference type="Pfam" id="PF02357"/>
    </source>
</evidence>
<dbReference type="EMBL" id="FORI01000013">
    <property type="protein sequence ID" value="SFJ05623.1"/>
    <property type="molecule type" value="Genomic_DNA"/>
</dbReference>
<keyword evidence="3" id="KW-0804">Transcription</keyword>
<evidence type="ECO:0000256" key="3">
    <source>
        <dbReference type="ARBA" id="ARBA00023163"/>
    </source>
</evidence>
<dbReference type="InterPro" id="IPR043425">
    <property type="entry name" value="NusG-like"/>
</dbReference>
<dbReference type="Gene3D" id="3.30.70.940">
    <property type="entry name" value="NusG, N-terminal domain"/>
    <property type="match status" value="1"/>
</dbReference>
<name>A0A1I3N8N5_9SPIR</name>
<dbReference type="Pfam" id="PF02357">
    <property type="entry name" value="NusG"/>
    <property type="match status" value="1"/>
</dbReference>
<dbReference type="GO" id="GO:0005840">
    <property type="term" value="C:ribosome"/>
    <property type="evidence" value="ECO:0007669"/>
    <property type="project" value="InterPro"/>
</dbReference>
<protein>
    <submittedName>
        <fullName evidence="6">Transcriptional antiterminator NusG</fullName>
    </submittedName>
</protein>
<evidence type="ECO:0000256" key="2">
    <source>
        <dbReference type="ARBA" id="ARBA00023015"/>
    </source>
</evidence>
<dbReference type="Proteomes" id="UP000182737">
    <property type="component" value="Unassembled WGS sequence"/>
</dbReference>
<dbReference type="GO" id="GO:0031564">
    <property type="term" value="P:transcription antitermination"/>
    <property type="evidence" value="ECO:0007669"/>
    <property type="project" value="UniProtKB-KW"/>
</dbReference>
<keyword evidence="7" id="KW-1185">Reference proteome</keyword>
<dbReference type="GO" id="GO:0006354">
    <property type="term" value="P:DNA-templated transcription elongation"/>
    <property type="evidence" value="ECO:0007669"/>
    <property type="project" value="InterPro"/>
</dbReference>
<dbReference type="SUPFAM" id="SSF50104">
    <property type="entry name" value="Translation proteins SH3-like domain"/>
    <property type="match status" value="1"/>
</dbReference>
<dbReference type="GO" id="GO:0003735">
    <property type="term" value="F:structural constituent of ribosome"/>
    <property type="evidence" value="ECO:0007669"/>
    <property type="project" value="InterPro"/>
</dbReference>
<dbReference type="InterPro" id="IPR006645">
    <property type="entry name" value="NGN-like_dom"/>
</dbReference>
<dbReference type="PROSITE" id="PS01108">
    <property type="entry name" value="RIBOSOMAL_L24"/>
    <property type="match status" value="1"/>
</dbReference>
<dbReference type="Gene3D" id="2.30.30.30">
    <property type="match status" value="1"/>
</dbReference>
<organism evidence="6 7">
    <name type="scientific">Treponema bryantii</name>
    <dbReference type="NCBI Taxonomy" id="163"/>
    <lineage>
        <taxon>Bacteria</taxon>
        <taxon>Pseudomonadati</taxon>
        <taxon>Spirochaetota</taxon>
        <taxon>Spirochaetia</taxon>
        <taxon>Spirochaetales</taxon>
        <taxon>Treponemataceae</taxon>
        <taxon>Treponema</taxon>
    </lineage>
</organism>
<dbReference type="InterPro" id="IPR005825">
    <property type="entry name" value="Ribosomal_uL24_CS"/>
</dbReference>
<evidence type="ECO:0000313" key="6">
    <source>
        <dbReference type="EMBL" id="SFJ05623.1"/>
    </source>
</evidence>
<keyword evidence="1" id="KW-0889">Transcription antitermination</keyword>
<dbReference type="InterPro" id="IPR036735">
    <property type="entry name" value="NGN_dom_sf"/>
</dbReference>
<feature type="domain" description="KOW" evidence="4">
    <location>
        <begin position="124"/>
        <end position="150"/>
    </location>
</feature>
<evidence type="ECO:0000256" key="1">
    <source>
        <dbReference type="ARBA" id="ARBA00022814"/>
    </source>
</evidence>
<dbReference type="CDD" id="cd06091">
    <property type="entry name" value="KOW_NusG"/>
    <property type="match status" value="1"/>
</dbReference>
<reference evidence="7" key="1">
    <citation type="submission" date="2016-10" db="EMBL/GenBank/DDBJ databases">
        <authorList>
            <person name="Varghese N."/>
            <person name="Submissions S."/>
        </authorList>
    </citation>
    <scope>NUCLEOTIDE SEQUENCE [LARGE SCALE GENOMIC DNA]</scope>
    <source>
        <strain evidence="7">XBD1002</strain>
    </source>
</reference>
<evidence type="ECO:0000313" key="7">
    <source>
        <dbReference type="Proteomes" id="UP000182737"/>
    </source>
</evidence>
<dbReference type="InterPro" id="IPR008991">
    <property type="entry name" value="Translation_prot_SH3-like_sf"/>
</dbReference>
<feature type="domain" description="NusG-like N-terminal" evidence="5">
    <location>
        <begin position="1"/>
        <end position="103"/>
    </location>
</feature>
<accession>A0A1I3N8N5</accession>
<dbReference type="RefSeq" id="WP_074933542.1">
    <property type="nucleotide sequence ID" value="NZ_FORI01000013.1"/>
</dbReference>
<dbReference type="InterPro" id="IPR014722">
    <property type="entry name" value="Rib_uL2_dom2"/>
</dbReference>
<dbReference type="Pfam" id="PF00467">
    <property type="entry name" value="KOW"/>
    <property type="match status" value="1"/>
</dbReference>
<gene>
    <name evidence="6" type="ORF">SAMN04487775_1137</name>
</gene>
<dbReference type="InterPro" id="IPR005824">
    <property type="entry name" value="KOW"/>
</dbReference>
<dbReference type="OrthoDB" id="1681764at2"/>
<proteinExistence type="predicted"/>